<name>A0AAN7RFR3_TRANT</name>
<organism evidence="9 10">
    <name type="scientific">Trapa natans</name>
    <name type="common">Water chestnut</name>
    <dbReference type="NCBI Taxonomy" id="22666"/>
    <lineage>
        <taxon>Eukaryota</taxon>
        <taxon>Viridiplantae</taxon>
        <taxon>Streptophyta</taxon>
        <taxon>Embryophyta</taxon>
        <taxon>Tracheophyta</taxon>
        <taxon>Spermatophyta</taxon>
        <taxon>Magnoliopsida</taxon>
        <taxon>eudicotyledons</taxon>
        <taxon>Gunneridae</taxon>
        <taxon>Pentapetalae</taxon>
        <taxon>rosids</taxon>
        <taxon>malvids</taxon>
        <taxon>Myrtales</taxon>
        <taxon>Lythraceae</taxon>
        <taxon>Trapa</taxon>
    </lineage>
</organism>
<keyword evidence="2" id="KW-0805">Transcription regulation</keyword>
<gene>
    <name evidence="9" type="ORF">SAY86_000525</name>
</gene>
<evidence type="ECO:0000259" key="8">
    <source>
        <dbReference type="PROSITE" id="PS50090"/>
    </source>
</evidence>
<comment type="caution">
    <text evidence="9">The sequence shown here is derived from an EMBL/GenBank/DDBJ whole genome shotgun (WGS) entry which is preliminary data.</text>
</comment>
<evidence type="ECO:0000256" key="1">
    <source>
        <dbReference type="ARBA" id="ARBA00004123"/>
    </source>
</evidence>
<comment type="subcellular location">
    <subcellularLocation>
        <location evidence="1">Nucleus</location>
    </subcellularLocation>
</comment>
<keyword evidence="4" id="KW-0804">Transcription</keyword>
<accession>A0AAN7RFR3</accession>
<evidence type="ECO:0000313" key="9">
    <source>
        <dbReference type="EMBL" id="KAK4802322.1"/>
    </source>
</evidence>
<dbReference type="Gene3D" id="1.10.10.60">
    <property type="entry name" value="Homeodomain-like"/>
    <property type="match status" value="1"/>
</dbReference>
<sequence length="288" mass="33968">MEGLYGHSYRYVNPQPQQAPQQQVRIAAGDSPSDRFPQWSLQETKDFLTIRAELDLSFMEARRNKPLWEVISNKMKDLGYNRSPDQCKFKWKNLVTRYKGCETTEPAEVMRQQFPFYNDIEAIFSARMQMTLWTEAEEARASGSKKKKMASRLSSNEEDGSQDSEGEYRQNPGGSSRKNKKKMTKKARTSNGRGGDHLVKLLEEFMKQQEEMEAQWRESLEARERERRMREMEWLQRMEMIEKERIEMDSRRRQWEEQMRVREDARAERRDALITALLNKLASGGGAM</sequence>
<dbReference type="SMART" id="SM00717">
    <property type="entry name" value="SANT"/>
    <property type="match status" value="1"/>
</dbReference>
<dbReference type="InterPro" id="IPR044822">
    <property type="entry name" value="Myb_DNA-bind_4"/>
</dbReference>
<evidence type="ECO:0000256" key="5">
    <source>
        <dbReference type="ARBA" id="ARBA00023242"/>
    </source>
</evidence>
<evidence type="ECO:0000256" key="6">
    <source>
        <dbReference type="SAM" id="Coils"/>
    </source>
</evidence>
<dbReference type="GO" id="GO:0005634">
    <property type="term" value="C:nucleus"/>
    <property type="evidence" value="ECO:0007669"/>
    <property type="project" value="UniProtKB-SubCell"/>
</dbReference>
<reference evidence="9 10" key="1">
    <citation type="journal article" date="2023" name="Hortic Res">
        <title>Pangenome of water caltrop reveals structural variations and asymmetric subgenome divergence after allopolyploidization.</title>
        <authorList>
            <person name="Zhang X."/>
            <person name="Chen Y."/>
            <person name="Wang L."/>
            <person name="Yuan Y."/>
            <person name="Fang M."/>
            <person name="Shi L."/>
            <person name="Lu R."/>
            <person name="Comes H.P."/>
            <person name="Ma Y."/>
            <person name="Chen Y."/>
            <person name="Huang G."/>
            <person name="Zhou Y."/>
            <person name="Zheng Z."/>
            <person name="Qiu Y."/>
        </authorList>
    </citation>
    <scope>NUCLEOTIDE SEQUENCE [LARGE SCALE GENOMIC DNA]</scope>
    <source>
        <strain evidence="9">F231</strain>
    </source>
</reference>
<dbReference type="GO" id="GO:0003677">
    <property type="term" value="F:DNA binding"/>
    <property type="evidence" value="ECO:0007669"/>
    <property type="project" value="UniProtKB-KW"/>
</dbReference>
<evidence type="ECO:0000256" key="4">
    <source>
        <dbReference type="ARBA" id="ARBA00023163"/>
    </source>
</evidence>
<evidence type="ECO:0000256" key="7">
    <source>
        <dbReference type="SAM" id="MobiDB-lite"/>
    </source>
</evidence>
<dbReference type="InterPro" id="IPR001005">
    <property type="entry name" value="SANT/Myb"/>
</dbReference>
<dbReference type="GO" id="GO:0006355">
    <property type="term" value="P:regulation of DNA-templated transcription"/>
    <property type="evidence" value="ECO:0007669"/>
    <property type="project" value="UniProtKB-ARBA"/>
</dbReference>
<feature type="region of interest" description="Disordered" evidence="7">
    <location>
        <begin position="139"/>
        <end position="197"/>
    </location>
</feature>
<protein>
    <recommendedName>
        <fullName evidence="8">Myb-like domain-containing protein</fullName>
    </recommendedName>
</protein>
<dbReference type="PANTHER" id="PTHR21654:SF66">
    <property type="entry name" value="TRIHELIX TRANSCRIPTION FACTOR GT-3B"/>
    <property type="match status" value="1"/>
</dbReference>
<feature type="domain" description="Myb-like" evidence="8">
    <location>
        <begin position="31"/>
        <end position="95"/>
    </location>
</feature>
<evidence type="ECO:0000256" key="3">
    <source>
        <dbReference type="ARBA" id="ARBA00023125"/>
    </source>
</evidence>
<keyword evidence="5" id="KW-0539">Nucleus</keyword>
<dbReference type="CDD" id="cd12203">
    <property type="entry name" value="GT1"/>
    <property type="match status" value="1"/>
</dbReference>
<keyword evidence="3" id="KW-0238">DNA-binding</keyword>
<dbReference type="PANTHER" id="PTHR21654">
    <property type="entry name" value="FI21293P1"/>
    <property type="match status" value="1"/>
</dbReference>
<dbReference type="Proteomes" id="UP001346149">
    <property type="component" value="Unassembled WGS sequence"/>
</dbReference>
<feature type="compositionally biased region" description="Acidic residues" evidence="7">
    <location>
        <begin position="156"/>
        <end position="165"/>
    </location>
</feature>
<keyword evidence="6" id="KW-0175">Coiled coil</keyword>
<feature type="compositionally biased region" description="Basic residues" evidence="7">
    <location>
        <begin position="177"/>
        <end position="188"/>
    </location>
</feature>
<dbReference type="Pfam" id="PF13837">
    <property type="entry name" value="Myb_DNA-bind_4"/>
    <property type="match status" value="1"/>
</dbReference>
<dbReference type="EMBL" id="JAXQNO010000002">
    <property type="protein sequence ID" value="KAK4802322.1"/>
    <property type="molecule type" value="Genomic_DNA"/>
</dbReference>
<dbReference type="AlphaFoldDB" id="A0AAN7RFR3"/>
<keyword evidence="10" id="KW-1185">Reference proteome</keyword>
<dbReference type="PROSITE" id="PS50090">
    <property type="entry name" value="MYB_LIKE"/>
    <property type="match status" value="1"/>
</dbReference>
<proteinExistence type="predicted"/>
<evidence type="ECO:0000313" key="10">
    <source>
        <dbReference type="Proteomes" id="UP001346149"/>
    </source>
</evidence>
<dbReference type="FunFam" id="1.10.10.60:FF:000032">
    <property type="entry name" value="Zinc finger and SCAN domain-containing 20"/>
    <property type="match status" value="1"/>
</dbReference>
<evidence type="ECO:0000256" key="2">
    <source>
        <dbReference type="ARBA" id="ARBA00023015"/>
    </source>
</evidence>
<feature type="coiled-coil region" evidence="6">
    <location>
        <begin position="206"/>
        <end position="258"/>
    </location>
</feature>